<feature type="chain" id="PRO_5043827032" evidence="1">
    <location>
        <begin position="26"/>
        <end position="145"/>
    </location>
</feature>
<organism evidence="2">
    <name type="scientific">Streptomyces sp. NBC_00180</name>
    <dbReference type="NCBI Taxonomy" id="2903632"/>
    <lineage>
        <taxon>Bacteria</taxon>
        <taxon>Bacillati</taxon>
        <taxon>Actinomycetota</taxon>
        <taxon>Actinomycetes</taxon>
        <taxon>Kitasatosporales</taxon>
        <taxon>Streptomycetaceae</taxon>
        <taxon>Streptomyces</taxon>
    </lineage>
</organism>
<feature type="signal peptide" evidence="1">
    <location>
        <begin position="1"/>
        <end position="25"/>
    </location>
</feature>
<name>A0AAU1ID99_9ACTN</name>
<evidence type="ECO:0000313" key="2">
    <source>
        <dbReference type="EMBL" id="WTP92463.1"/>
    </source>
</evidence>
<proteinExistence type="predicted"/>
<evidence type="ECO:0000256" key="1">
    <source>
        <dbReference type="SAM" id="SignalP"/>
    </source>
</evidence>
<dbReference type="EMBL" id="CP108140">
    <property type="protein sequence ID" value="WTP92463.1"/>
    <property type="molecule type" value="Genomic_DNA"/>
</dbReference>
<accession>A0AAU1ID99</accession>
<reference evidence="2" key="1">
    <citation type="submission" date="2022-10" db="EMBL/GenBank/DDBJ databases">
        <title>The complete genomes of actinobacterial strains from the NBC collection.</title>
        <authorList>
            <person name="Joergensen T.S."/>
            <person name="Alvarez Arevalo M."/>
            <person name="Sterndorff E.B."/>
            <person name="Faurdal D."/>
            <person name="Vuksanovic O."/>
            <person name="Mourched A.-S."/>
            <person name="Charusanti P."/>
            <person name="Shaw S."/>
            <person name="Blin K."/>
            <person name="Weber T."/>
        </authorList>
    </citation>
    <scope>NUCLEOTIDE SEQUENCE</scope>
    <source>
        <strain evidence="2">NBC 00180</strain>
    </source>
</reference>
<dbReference type="AlphaFoldDB" id="A0AAU1ID99"/>
<sequence>MKRYVTAVLAAAAVLTGISAPAASADSPGISTPRQSATGRQLNNLMWTPTLSMSGTTIWMLRMQEEPAVEPGGVYFLWNPDTASPAGRFSVGDDVQVNTVSSWRGAIFSPDLAAQHIEVRYGNVSKPEEAAVVASSTTCPPHLTC</sequence>
<gene>
    <name evidence="2" type="ORF">OG477_43040</name>
</gene>
<keyword evidence="1" id="KW-0732">Signal</keyword>
<protein>
    <submittedName>
        <fullName evidence="2">Uncharacterized protein</fullName>
    </submittedName>
</protein>